<dbReference type="EMBL" id="CP017269">
    <property type="protein sequence ID" value="AOT70587.1"/>
    <property type="molecule type" value="Genomic_DNA"/>
</dbReference>
<sequence>MNEKKFIFVLMPFNSSSDDVYKLKMLNVNDAIVFGDLDTTAKYYVREYIELHRLARARDVLRDKGNRILDIAVEYGFGNHETFTRAMVERV</sequence>
<keyword evidence="5" id="KW-1185">Reference proteome</keyword>
<reference evidence="4 5" key="1">
    <citation type="submission" date="2016-09" db="EMBL/GenBank/DDBJ databases">
        <title>Genomic analysis reveals versatility of anaerobic energy metabolism of Geosporobacter ferrireducens IRF9 of phylum Firmicutes.</title>
        <authorList>
            <person name="Kim S.-J."/>
        </authorList>
    </citation>
    <scope>NUCLEOTIDE SEQUENCE [LARGE SCALE GENOMIC DNA]</scope>
    <source>
        <strain evidence="4 5">IRF9</strain>
    </source>
</reference>
<evidence type="ECO:0000256" key="2">
    <source>
        <dbReference type="ARBA" id="ARBA00023163"/>
    </source>
</evidence>
<dbReference type="Proteomes" id="UP000095743">
    <property type="component" value="Chromosome"/>
</dbReference>
<protein>
    <recommendedName>
        <fullName evidence="3">HTH araC/xylS-type domain-containing protein</fullName>
    </recommendedName>
</protein>
<evidence type="ECO:0000256" key="1">
    <source>
        <dbReference type="ARBA" id="ARBA00023015"/>
    </source>
</evidence>
<accession>A0A1D8GI54</accession>
<evidence type="ECO:0000313" key="4">
    <source>
        <dbReference type="EMBL" id="AOT70587.1"/>
    </source>
</evidence>
<dbReference type="InterPro" id="IPR009057">
    <property type="entry name" value="Homeodomain-like_sf"/>
</dbReference>
<organism evidence="4 5">
    <name type="scientific">Geosporobacter ferrireducens</name>
    <dbReference type="NCBI Taxonomy" id="1424294"/>
    <lineage>
        <taxon>Bacteria</taxon>
        <taxon>Bacillati</taxon>
        <taxon>Bacillota</taxon>
        <taxon>Clostridia</taxon>
        <taxon>Peptostreptococcales</taxon>
        <taxon>Thermotaleaceae</taxon>
        <taxon>Geosporobacter</taxon>
    </lineage>
</organism>
<keyword evidence="2" id="KW-0804">Transcription</keyword>
<evidence type="ECO:0000259" key="3">
    <source>
        <dbReference type="PROSITE" id="PS01124"/>
    </source>
</evidence>
<dbReference type="STRING" id="1424294.Gferi_14005"/>
<name>A0A1D8GI54_9FIRM</name>
<dbReference type="Gene3D" id="1.10.10.60">
    <property type="entry name" value="Homeodomain-like"/>
    <property type="match status" value="1"/>
</dbReference>
<dbReference type="RefSeq" id="WP_069977497.1">
    <property type="nucleotide sequence ID" value="NZ_CP017269.1"/>
</dbReference>
<dbReference type="AlphaFoldDB" id="A0A1D8GI54"/>
<dbReference type="SUPFAM" id="SSF46689">
    <property type="entry name" value="Homeodomain-like"/>
    <property type="match status" value="1"/>
</dbReference>
<proteinExistence type="predicted"/>
<dbReference type="GO" id="GO:0003700">
    <property type="term" value="F:DNA-binding transcription factor activity"/>
    <property type="evidence" value="ECO:0007669"/>
    <property type="project" value="InterPro"/>
</dbReference>
<dbReference type="OrthoDB" id="45544at2"/>
<keyword evidence="1" id="KW-0805">Transcription regulation</keyword>
<dbReference type="GO" id="GO:0043565">
    <property type="term" value="F:sequence-specific DNA binding"/>
    <property type="evidence" value="ECO:0007669"/>
    <property type="project" value="InterPro"/>
</dbReference>
<feature type="domain" description="HTH araC/xylS-type" evidence="3">
    <location>
        <begin position="46"/>
        <end position="91"/>
    </location>
</feature>
<dbReference type="KEGG" id="gfe:Gferi_14005"/>
<dbReference type="InterPro" id="IPR018060">
    <property type="entry name" value="HTH_AraC"/>
</dbReference>
<dbReference type="PROSITE" id="PS01124">
    <property type="entry name" value="HTH_ARAC_FAMILY_2"/>
    <property type="match status" value="1"/>
</dbReference>
<evidence type="ECO:0000313" key="5">
    <source>
        <dbReference type="Proteomes" id="UP000095743"/>
    </source>
</evidence>
<gene>
    <name evidence="4" type="ORF">Gferi_14005</name>
</gene>